<evidence type="ECO:0000256" key="8">
    <source>
        <dbReference type="ARBA" id="ARBA00023163"/>
    </source>
</evidence>
<protein>
    <recommendedName>
        <fullName evidence="9">RNA polymerase sigma-54 factor</fullName>
    </recommendedName>
</protein>
<keyword evidence="7 9" id="KW-0238">DNA-binding</keyword>
<dbReference type="InterPro" id="IPR000394">
    <property type="entry name" value="RNA_pol_sigma_54"/>
</dbReference>
<dbReference type="InterPro" id="IPR007046">
    <property type="entry name" value="RNA_pol_sigma_54_core-bd"/>
</dbReference>
<keyword evidence="8 9" id="KW-0804">Transcription</keyword>
<evidence type="ECO:0000256" key="2">
    <source>
        <dbReference type="ARBA" id="ARBA00022478"/>
    </source>
</evidence>
<dbReference type="NCBIfam" id="NF009118">
    <property type="entry name" value="PRK12469.1"/>
    <property type="match status" value="1"/>
</dbReference>
<dbReference type="EMBL" id="JAUHHC010000002">
    <property type="protein sequence ID" value="MDN3920666.1"/>
    <property type="molecule type" value="Genomic_DNA"/>
</dbReference>
<evidence type="ECO:0000256" key="5">
    <source>
        <dbReference type="ARBA" id="ARBA00023015"/>
    </source>
</evidence>
<keyword evidence="14" id="KW-1185">Reference proteome</keyword>
<dbReference type="NCBIfam" id="TIGR02395">
    <property type="entry name" value="rpoN_sigma"/>
    <property type="match status" value="1"/>
</dbReference>
<dbReference type="Pfam" id="PF04552">
    <property type="entry name" value="Sigma54_DBD"/>
    <property type="match status" value="1"/>
</dbReference>
<comment type="function">
    <text evidence="9">Sigma factors are initiation factors that promote the attachment of RNA polymerase to specific initiation sites and are then released.</text>
</comment>
<dbReference type="PIRSF" id="PIRSF000774">
    <property type="entry name" value="RpoN"/>
    <property type="match status" value="1"/>
</dbReference>
<dbReference type="InterPro" id="IPR007634">
    <property type="entry name" value="RNA_pol_sigma_54_DNA-bd"/>
</dbReference>
<dbReference type="PROSITE" id="PS00718">
    <property type="entry name" value="SIGMA54_2"/>
    <property type="match status" value="1"/>
</dbReference>
<proteinExistence type="inferred from homology"/>
<feature type="region of interest" description="Disordered" evidence="10">
    <location>
        <begin position="53"/>
        <end position="97"/>
    </location>
</feature>
<dbReference type="PRINTS" id="PR00045">
    <property type="entry name" value="SIGMA54FCT"/>
</dbReference>
<dbReference type="PROSITE" id="PS50044">
    <property type="entry name" value="SIGMA54_3"/>
    <property type="match status" value="1"/>
</dbReference>
<dbReference type="RefSeq" id="WP_290358952.1">
    <property type="nucleotide sequence ID" value="NZ_JAUHHC010000002.1"/>
</dbReference>
<dbReference type="Gene3D" id="1.10.10.1330">
    <property type="entry name" value="RNA polymerase sigma-54 factor, core-binding domain"/>
    <property type="match status" value="1"/>
</dbReference>
<reference evidence="13 14" key="1">
    <citation type="submission" date="2023-06" db="EMBL/GenBank/DDBJ databases">
        <title>Pelomonas sp. PFR6 16S ribosomal RNA gene Genome sequencing and assembly.</title>
        <authorList>
            <person name="Woo H."/>
        </authorList>
    </citation>
    <scope>NUCLEOTIDE SEQUENCE [LARGE SCALE GENOMIC DNA]</scope>
    <source>
        <strain evidence="13 14">PFR6</strain>
    </source>
</reference>
<evidence type="ECO:0000313" key="14">
    <source>
        <dbReference type="Proteomes" id="UP001228044"/>
    </source>
</evidence>
<feature type="compositionally biased region" description="Low complexity" evidence="10">
    <location>
        <begin position="57"/>
        <end position="73"/>
    </location>
</feature>
<evidence type="ECO:0000256" key="7">
    <source>
        <dbReference type="ARBA" id="ARBA00023125"/>
    </source>
</evidence>
<dbReference type="Pfam" id="PF04963">
    <property type="entry name" value="Sigma54_CBD"/>
    <property type="match status" value="1"/>
</dbReference>
<dbReference type="Pfam" id="PF00309">
    <property type="entry name" value="Sigma54_AID"/>
    <property type="match status" value="1"/>
</dbReference>
<dbReference type="PANTHER" id="PTHR32248:SF4">
    <property type="entry name" value="RNA POLYMERASE SIGMA-54 FACTOR"/>
    <property type="match status" value="1"/>
</dbReference>
<evidence type="ECO:0000256" key="3">
    <source>
        <dbReference type="ARBA" id="ARBA00022679"/>
    </source>
</evidence>
<evidence type="ECO:0000256" key="9">
    <source>
        <dbReference type="PIRNR" id="PIRNR000774"/>
    </source>
</evidence>
<evidence type="ECO:0000259" key="11">
    <source>
        <dbReference type="Pfam" id="PF04552"/>
    </source>
</evidence>
<organism evidence="13 14">
    <name type="scientific">Roseateles violae</name>
    <dbReference type="NCBI Taxonomy" id="3058042"/>
    <lineage>
        <taxon>Bacteria</taxon>
        <taxon>Pseudomonadati</taxon>
        <taxon>Pseudomonadota</taxon>
        <taxon>Betaproteobacteria</taxon>
        <taxon>Burkholderiales</taxon>
        <taxon>Sphaerotilaceae</taxon>
        <taxon>Roseateles</taxon>
    </lineage>
</organism>
<feature type="domain" description="RNA polymerase sigma factor 54 DNA-binding" evidence="11">
    <location>
        <begin position="316"/>
        <end position="471"/>
    </location>
</feature>
<dbReference type="InterPro" id="IPR038709">
    <property type="entry name" value="RpoN_core-bd_sf"/>
</dbReference>
<keyword evidence="6 9" id="KW-0731">Sigma factor</keyword>
<comment type="caution">
    <text evidence="13">The sequence shown here is derived from an EMBL/GenBank/DDBJ whole genome shotgun (WGS) entry which is preliminary data.</text>
</comment>
<evidence type="ECO:0000256" key="10">
    <source>
        <dbReference type="SAM" id="MobiDB-lite"/>
    </source>
</evidence>
<evidence type="ECO:0000259" key="12">
    <source>
        <dbReference type="Pfam" id="PF04963"/>
    </source>
</evidence>
<keyword evidence="3 9" id="KW-0808">Transferase</keyword>
<sequence length="475" mass="52816">MTARLSLQTQQRQKQTLSPRLQHAVRLLQLSSLDFRQQILSLQGRNPFLDFEDECESSQSSSDASAGAAGPQSEADTSGDRDPWIGENYSNRRHEGGTDVSALDFVPGVSSLAGHLHFQLAMQRGIAPRELLLARALADSLDDDGYLRTPLSELAPLLQLDDEPASVDELERALQRLQSLEPAGVGARNVQECLRLQLQASDGPSELTPQLHELALRIVEEELPALARHELSGIARRLGRSATEVELVCQRIRRLDPHPGWRHGGVQTQYIVPDVLVRKRRGVWTVSLNDAILPRVSLNRRYAELAQRHAAGGGELAAHLQEARWTLRNIEQRFSTIASVAQAIVDRQRHFFDYGPMAMKPLGLREIAEQVGVHESTVSRVTSNKFMATPGGVYELKHFFSRAHISSNGRSCSPTAIRGLVQSLIEGESAEAPLSDAEIARQLQRQGLDVARRTVTKYRQALRYEPCDRRHKAAH</sequence>
<evidence type="ECO:0000256" key="1">
    <source>
        <dbReference type="ARBA" id="ARBA00008798"/>
    </source>
</evidence>
<feature type="domain" description="RNA polymerase sigma factor 54 core-binding" evidence="12">
    <location>
        <begin position="109"/>
        <end position="302"/>
    </location>
</feature>
<feature type="compositionally biased region" description="Basic and acidic residues" evidence="10">
    <location>
        <begin position="78"/>
        <end position="97"/>
    </location>
</feature>
<dbReference type="PROSITE" id="PS00717">
    <property type="entry name" value="SIGMA54_1"/>
    <property type="match status" value="1"/>
</dbReference>
<comment type="similarity">
    <text evidence="1 9">Belongs to the sigma-54 factor family.</text>
</comment>
<evidence type="ECO:0000256" key="4">
    <source>
        <dbReference type="ARBA" id="ARBA00022695"/>
    </source>
</evidence>
<name>A0ABT8DQN9_9BURK</name>
<evidence type="ECO:0000256" key="6">
    <source>
        <dbReference type="ARBA" id="ARBA00023082"/>
    </source>
</evidence>
<gene>
    <name evidence="13" type="primary">rpoN</name>
    <name evidence="13" type="ORF">QWJ38_10280</name>
</gene>
<dbReference type="PANTHER" id="PTHR32248">
    <property type="entry name" value="RNA POLYMERASE SIGMA-54 FACTOR"/>
    <property type="match status" value="1"/>
</dbReference>
<accession>A0ABT8DQN9</accession>
<keyword evidence="2 9" id="KW-0240">DNA-directed RNA polymerase</keyword>
<dbReference type="Proteomes" id="UP001228044">
    <property type="component" value="Unassembled WGS sequence"/>
</dbReference>
<keyword evidence="5 9" id="KW-0805">Transcription regulation</keyword>
<evidence type="ECO:0000313" key="13">
    <source>
        <dbReference type="EMBL" id="MDN3920666.1"/>
    </source>
</evidence>
<dbReference type="Gene3D" id="1.10.10.60">
    <property type="entry name" value="Homeodomain-like"/>
    <property type="match status" value="1"/>
</dbReference>
<keyword evidence="4 9" id="KW-0548">Nucleotidyltransferase</keyword>